<dbReference type="AlphaFoldDB" id="A0A2H0NDJ8"/>
<dbReference type="Pfam" id="PF00185">
    <property type="entry name" value="OTCace"/>
    <property type="match status" value="1"/>
</dbReference>
<keyword evidence="1" id="KW-0808">Transferase</keyword>
<evidence type="ECO:0000259" key="2">
    <source>
        <dbReference type="Pfam" id="PF00185"/>
    </source>
</evidence>
<feature type="domain" description="Aspartate/ornithine carbamoyltransferase Asp/Orn-binding" evidence="2">
    <location>
        <begin position="6"/>
        <end position="39"/>
    </location>
</feature>
<evidence type="ECO:0000313" key="3">
    <source>
        <dbReference type="EMBL" id="PIR06968.1"/>
    </source>
</evidence>
<dbReference type="SUPFAM" id="SSF53671">
    <property type="entry name" value="Aspartate/ornithine carbamoyltransferase"/>
    <property type="match status" value="1"/>
</dbReference>
<gene>
    <name evidence="3" type="ORF">COV55_00905</name>
</gene>
<reference evidence="3 4" key="1">
    <citation type="submission" date="2017-09" db="EMBL/GenBank/DDBJ databases">
        <title>Depth-based differentiation of microbial function through sediment-hosted aquifers and enrichment of novel symbionts in the deep terrestrial subsurface.</title>
        <authorList>
            <person name="Probst A.J."/>
            <person name="Ladd B."/>
            <person name="Jarett J.K."/>
            <person name="Geller-Mcgrath D.E."/>
            <person name="Sieber C.M."/>
            <person name="Emerson J.B."/>
            <person name="Anantharaman K."/>
            <person name="Thomas B.C."/>
            <person name="Malmstrom R."/>
            <person name="Stieglmeier M."/>
            <person name="Klingl A."/>
            <person name="Woyke T."/>
            <person name="Ryan C.M."/>
            <person name="Banfield J.F."/>
        </authorList>
    </citation>
    <scope>NUCLEOTIDE SEQUENCE [LARGE SCALE GENOMIC DNA]</scope>
    <source>
        <strain evidence="3">CG11_big_fil_rev_8_21_14_0_20_36_20</strain>
    </source>
</reference>
<dbReference type="EMBL" id="PCWQ01000007">
    <property type="protein sequence ID" value="PIR06968.1"/>
    <property type="molecule type" value="Genomic_DNA"/>
</dbReference>
<comment type="caution">
    <text evidence="3">The sequence shown here is derived from an EMBL/GenBank/DDBJ whole genome shotgun (WGS) entry which is preliminary data.</text>
</comment>
<dbReference type="GO" id="GO:0006520">
    <property type="term" value="P:amino acid metabolic process"/>
    <property type="evidence" value="ECO:0007669"/>
    <property type="project" value="InterPro"/>
</dbReference>
<evidence type="ECO:0000256" key="1">
    <source>
        <dbReference type="ARBA" id="ARBA00022679"/>
    </source>
</evidence>
<name>A0A2H0NDJ8_9BACT</name>
<accession>A0A2H0NDJ8</accession>
<dbReference type="GO" id="GO:0016597">
    <property type="term" value="F:amino acid binding"/>
    <property type="evidence" value="ECO:0007669"/>
    <property type="project" value="InterPro"/>
</dbReference>
<dbReference type="InterPro" id="IPR036901">
    <property type="entry name" value="Asp/Orn_carbamoylTrfase_sf"/>
</dbReference>
<dbReference type="InterPro" id="IPR006131">
    <property type="entry name" value="Asp_carbamoyltransf_Asp/Orn-bd"/>
</dbReference>
<evidence type="ECO:0000313" key="4">
    <source>
        <dbReference type="Proteomes" id="UP000230564"/>
    </source>
</evidence>
<dbReference type="Proteomes" id="UP000230564">
    <property type="component" value="Unassembled WGS sequence"/>
</dbReference>
<proteinExistence type="predicted"/>
<dbReference type="Gene3D" id="3.40.50.1370">
    <property type="entry name" value="Aspartate/ornithine carbamoyltransferase"/>
    <property type="match status" value="2"/>
</dbReference>
<organism evidence="3 4">
    <name type="scientific">Candidatus Komeilibacteria bacterium CG11_big_fil_rev_8_21_14_0_20_36_20</name>
    <dbReference type="NCBI Taxonomy" id="1974477"/>
    <lineage>
        <taxon>Bacteria</taxon>
        <taxon>Candidatus Komeiliibacteriota</taxon>
    </lineage>
</organism>
<dbReference type="GO" id="GO:0016743">
    <property type="term" value="F:carboxyl- or carbamoyltransferase activity"/>
    <property type="evidence" value="ECO:0007669"/>
    <property type="project" value="InterPro"/>
</dbReference>
<protein>
    <recommendedName>
        <fullName evidence="2">Aspartate/ornithine carbamoyltransferase Asp/Orn-binding domain-containing protein</fullName>
    </recommendedName>
</protein>
<sequence>MVKLIGYEISRDAINHDNSIIFNQSENRLHIQKAILLWLLQKEKNI</sequence>